<accession>A0A0D0B4U8</accession>
<evidence type="ECO:0000313" key="2">
    <source>
        <dbReference type="Proteomes" id="UP000053593"/>
    </source>
</evidence>
<protein>
    <submittedName>
        <fullName evidence="1">Uncharacterized protein</fullName>
    </submittedName>
</protein>
<dbReference type="EMBL" id="KN834785">
    <property type="protein sequence ID" value="KIK58360.1"/>
    <property type="molecule type" value="Genomic_DNA"/>
</dbReference>
<sequence length="74" mass="8589">MYHRNFQYQKSRMITQYKRSSCSPSVAINLRNCVSSTSSSDINFIDQSTPHCLTYRYILLKQTAFNSTSAKHCE</sequence>
<reference evidence="1 2" key="1">
    <citation type="submission" date="2014-04" db="EMBL/GenBank/DDBJ databases">
        <title>Evolutionary Origins and Diversification of the Mycorrhizal Mutualists.</title>
        <authorList>
            <consortium name="DOE Joint Genome Institute"/>
            <consortium name="Mycorrhizal Genomics Consortium"/>
            <person name="Kohler A."/>
            <person name="Kuo A."/>
            <person name="Nagy L.G."/>
            <person name="Floudas D."/>
            <person name="Copeland A."/>
            <person name="Barry K.W."/>
            <person name="Cichocki N."/>
            <person name="Veneault-Fourrey C."/>
            <person name="LaButti K."/>
            <person name="Lindquist E.A."/>
            <person name="Lipzen A."/>
            <person name="Lundell T."/>
            <person name="Morin E."/>
            <person name="Murat C."/>
            <person name="Riley R."/>
            <person name="Ohm R."/>
            <person name="Sun H."/>
            <person name="Tunlid A."/>
            <person name="Henrissat B."/>
            <person name="Grigoriev I.V."/>
            <person name="Hibbett D.S."/>
            <person name="Martin F."/>
        </authorList>
    </citation>
    <scope>NUCLEOTIDE SEQUENCE [LARGE SCALE GENOMIC DNA]</scope>
    <source>
        <strain evidence="1 2">FD-317 M1</strain>
    </source>
</reference>
<proteinExistence type="predicted"/>
<evidence type="ECO:0000313" key="1">
    <source>
        <dbReference type="EMBL" id="KIK58360.1"/>
    </source>
</evidence>
<dbReference type="AlphaFoldDB" id="A0A0D0B4U8"/>
<gene>
    <name evidence="1" type="ORF">GYMLUDRAFT_695242</name>
</gene>
<keyword evidence="2" id="KW-1185">Reference proteome</keyword>
<organism evidence="1 2">
    <name type="scientific">Collybiopsis luxurians FD-317 M1</name>
    <dbReference type="NCBI Taxonomy" id="944289"/>
    <lineage>
        <taxon>Eukaryota</taxon>
        <taxon>Fungi</taxon>
        <taxon>Dikarya</taxon>
        <taxon>Basidiomycota</taxon>
        <taxon>Agaricomycotina</taxon>
        <taxon>Agaricomycetes</taxon>
        <taxon>Agaricomycetidae</taxon>
        <taxon>Agaricales</taxon>
        <taxon>Marasmiineae</taxon>
        <taxon>Omphalotaceae</taxon>
        <taxon>Collybiopsis</taxon>
        <taxon>Collybiopsis luxurians</taxon>
    </lineage>
</organism>
<name>A0A0D0B4U8_9AGAR</name>
<dbReference type="HOGENOM" id="CLU_2688074_0_0_1"/>
<dbReference type="Proteomes" id="UP000053593">
    <property type="component" value="Unassembled WGS sequence"/>
</dbReference>